<evidence type="ECO:0000313" key="2">
    <source>
        <dbReference type="Proteomes" id="UP001160148"/>
    </source>
</evidence>
<protein>
    <recommendedName>
        <fullName evidence="3">Transposase</fullName>
    </recommendedName>
</protein>
<evidence type="ECO:0008006" key="3">
    <source>
        <dbReference type="Google" id="ProtNLM"/>
    </source>
</evidence>
<name>A0AAV0WDX9_9HEMI</name>
<accession>A0AAV0WDX9</accession>
<evidence type="ECO:0000313" key="1">
    <source>
        <dbReference type="EMBL" id="CAI6353927.1"/>
    </source>
</evidence>
<proteinExistence type="predicted"/>
<reference evidence="1 2" key="1">
    <citation type="submission" date="2023-01" db="EMBL/GenBank/DDBJ databases">
        <authorList>
            <person name="Whitehead M."/>
        </authorList>
    </citation>
    <scope>NUCLEOTIDE SEQUENCE [LARGE SCALE GENOMIC DNA]</scope>
</reference>
<dbReference type="PANTHER" id="PTHR33053">
    <property type="entry name" value="PROTEIN, PUTATIVE-RELATED"/>
    <property type="match status" value="1"/>
</dbReference>
<dbReference type="Proteomes" id="UP001160148">
    <property type="component" value="Unassembled WGS sequence"/>
</dbReference>
<dbReference type="AlphaFoldDB" id="A0AAV0WDX9"/>
<sequence length="111" mass="12845">MADDCNEYLEDFVYELCILNYVGTIIKGNNINVMLKAILCDSPAKAYVLNIHHHTAKNSCLRCHDIGKYENKRVYFPDSSASMRNYTEFISYSDKYFHCGETILTNIPKFD</sequence>
<keyword evidence="2" id="KW-1185">Reference proteome</keyword>
<organism evidence="1 2">
    <name type="scientific">Macrosiphum euphorbiae</name>
    <name type="common">potato aphid</name>
    <dbReference type="NCBI Taxonomy" id="13131"/>
    <lineage>
        <taxon>Eukaryota</taxon>
        <taxon>Metazoa</taxon>
        <taxon>Ecdysozoa</taxon>
        <taxon>Arthropoda</taxon>
        <taxon>Hexapoda</taxon>
        <taxon>Insecta</taxon>
        <taxon>Pterygota</taxon>
        <taxon>Neoptera</taxon>
        <taxon>Paraneoptera</taxon>
        <taxon>Hemiptera</taxon>
        <taxon>Sternorrhyncha</taxon>
        <taxon>Aphidomorpha</taxon>
        <taxon>Aphidoidea</taxon>
        <taxon>Aphididae</taxon>
        <taxon>Macrosiphini</taxon>
        <taxon>Macrosiphum</taxon>
    </lineage>
</organism>
<comment type="caution">
    <text evidence="1">The sequence shown here is derived from an EMBL/GenBank/DDBJ whole genome shotgun (WGS) entry which is preliminary data.</text>
</comment>
<dbReference type="EMBL" id="CARXXK010000002">
    <property type="protein sequence ID" value="CAI6353927.1"/>
    <property type="molecule type" value="Genomic_DNA"/>
</dbReference>
<gene>
    <name evidence="1" type="ORF">MEUPH1_LOCUS9988</name>
</gene>